<feature type="domain" description="VWFA" evidence="2">
    <location>
        <begin position="94"/>
        <end position="284"/>
    </location>
</feature>
<feature type="transmembrane region" description="Helical" evidence="1">
    <location>
        <begin position="58"/>
        <end position="78"/>
    </location>
</feature>
<keyword evidence="4" id="KW-1185">Reference proteome</keyword>
<dbReference type="Gene3D" id="3.40.50.410">
    <property type="entry name" value="von Willebrand factor, type A domain"/>
    <property type="match status" value="1"/>
</dbReference>
<protein>
    <submittedName>
        <fullName evidence="3">VWA domain-containing protein</fullName>
    </submittedName>
</protein>
<dbReference type="InterPro" id="IPR002035">
    <property type="entry name" value="VWF_A"/>
</dbReference>
<keyword evidence="1" id="KW-0472">Membrane</keyword>
<evidence type="ECO:0000313" key="4">
    <source>
        <dbReference type="Proteomes" id="UP000479226"/>
    </source>
</evidence>
<dbReference type="PROSITE" id="PS50234">
    <property type="entry name" value="VWFA"/>
    <property type="match status" value="1"/>
</dbReference>
<accession>A0ABX0D6F2</accession>
<feature type="transmembrane region" description="Helical" evidence="1">
    <location>
        <begin position="6"/>
        <end position="24"/>
    </location>
</feature>
<keyword evidence="1" id="KW-1133">Transmembrane helix</keyword>
<organism evidence="3 4">
    <name type="scientific">Arthrobacter silviterrae</name>
    <dbReference type="NCBI Taxonomy" id="2026658"/>
    <lineage>
        <taxon>Bacteria</taxon>
        <taxon>Bacillati</taxon>
        <taxon>Actinomycetota</taxon>
        <taxon>Actinomycetes</taxon>
        <taxon>Micrococcales</taxon>
        <taxon>Micrococcaceae</taxon>
        <taxon>Arthrobacter</taxon>
    </lineage>
</organism>
<dbReference type="EMBL" id="JAAKZI010000003">
    <property type="protein sequence ID" value="NGN82454.1"/>
    <property type="molecule type" value="Genomic_DNA"/>
</dbReference>
<dbReference type="InterPro" id="IPR036465">
    <property type="entry name" value="vWFA_dom_sf"/>
</dbReference>
<evidence type="ECO:0000259" key="2">
    <source>
        <dbReference type="PROSITE" id="PS50234"/>
    </source>
</evidence>
<comment type="caution">
    <text evidence="3">The sequence shown here is derived from an EMBL/GenBank/DDBJ whole genome shotgun (WGS) entry which is preliminary data.</text>
</comment>
<dbReference type="SMART" id="SM00327">
    <property type="entry name" value="VWA"/>
    <property type="match status" value="1"/>
</dbReference>
<evidence type="ECO:0000256" key="1">
    <source>
        <dbReference type="SAM" id="Phobius"/>
    </source>
</evidence>
<evidence type="ECO:0000313" key="3">
    <source>
        <dbReference type="EMBL" id="NGN82454.1"/>
    </source>
</evidence>
<keyword evidence="1" id="KW-0812">Transmembrane</keyword>
<reference evidence="3 4" key="1">
    <citation type="submission" date="2020-02" db="EMBL/GenBank/DDBJ databases">
        <title>Genome sequence of the type strain DSM 27180 of Arthrobacter silviterrae.</title>
        <authorList>
            <person name="Gao J."/>
            <person name="Sun J."/>
        </authorList>
    </citation>
    <scope>NUCLEOTIDE SEQUENCE [LARGE SCALE GENOMIC DNA]</scope>
    <source>
        <strain evidence="3 4">DSM 27180</strain>
    </source>
</reference>
<name>A0ABX0D6F2_9MICC</name>
<dbReference type="SUPFAM" id="SSF53300">
    <property type="entry name" value="vWA-like"/>
    <property type="match status" value="1"/>
</dbReference>
<dbReference type="Pfam" id="PF13519">
    <property type="entry name" value="VWA_2"/>
    <property type="match status" value="1"/>
</dbReference>
<dbReference type="RefSeq" id="WP_165180554.1">
    <property type="nucleotide sequence ID" value="NZ_JAAKZI010000003.1"/>
</dbReference>
<dbReference type="Proteomes" id="UP000479226">
    <property type="component" value="Unassembled WGS sequence"/>
</dbReference>
<gene>
    <name evidence="3" type="ORF">G6N77_03120</name>
</gene>
<sequence>MELKFWWLLPVGIAALAAAVVLALRKPGRDGAPVPVAHADRLTALPRYQRALAAQRRWLALGVASVLLLAGSLLMAAARPVSASTTIPGQVNRDIILCLDVSGSMVGTDEAIVGAFAELVTRFKGERIGLTIFDSSAVQVFPLTDDYEFVAEQLAAAKKAMNKDTANFDFFAGTYQQPGSSLIGDGLASCVTGFPGGDGQQRSRSIVLSTDNMLAGKPLFTLGEAAALAKASKVRIYSLNPNDYSEGTYADPVAQGLKDASATTGGAYFPLTSPAAVKSIVAAVQGTEAKRLNGAAVVTVADRPDVPLGLGLLALAGMGVAAWKVRP</sequence>
<proteinExistence type="predicted"/>